<protein>
    <submittedName>
        <fullName evidence="2">Uncharacterized protein</fullName>
    </submittedName>
</protein>
<evidence type="ECO:0000313" key="3">
    <source>
        <dbReference type="Proteomes" id="UP001162156"/>
    </source>
</evidence>
<keyword evidence="3" id="KW-1185">Reference proteome</keyword>
<proteinExistence type="predicted"/>
<sequence length="575" mass="65980">MTTPIQNKSTDVEDHEYYGQLIESYTRSILKSGLLLDEDLEALLSIFKFRNLPEQSKYRPSLSLFAGFISMLASSYIAKKYQLPLVVIPSLIFTLKAVTSEVKSVKRRKNNREIINKLIEVINKVHKLNISIIRYMKVRVDLGKTKEQEFQTLHNRSVAEFLDTLSRNDSLFQFLIDNLKSISMYSDALFDDCQSLEDLKPMTILQAENVNNIENCLALTQKRQDLHVLFASKLLSYIGIIFHTKTSNLGEKDLNSLINERLPNIVRNLQEHHEFVKRHFVSLRQSVRKKTEYKLQARRASRKQIATRLQDSLVYSVNNLSVILEKSQNVLDRIENGDEEIGNAIVDLKNHTFATYESLDILCKLYGILSNSTNDKQNDRKITNSVKADYILEEKFPTVNYDDSIEPLEEKFELYIGEENDAKECPTTNYDEEQSGAYLSLMLQELKQSLKQHQRFIDAKNKRGSEDDEEMDRIPVVKLKKSPPKFNLKALRDECEQGDIPELPHLVDIGEPVVPLELPMPPPPPLPSFSLNNLEEETGRVNARSMLDNIIALSSQRNAQEDVFGDSDVESNCSD</sequence>
<feature type="region of interest" description="Disordered" evidence="1">
    <location>
        <begin position="556"/>
        <end position="575"/>
    </location>
</feature>
<dbReference type="AlphaFoldDB" id="A0AAV8WVA7"/>
<reference evidence="2" key="1">
    <citation type="journal article" date="2023" name="Insect Mol. Biol.">
        <title>Genome sequencing provides insights into the evolution of gene families encoding plant cell wall-degrading enzymes in longhorned beetles.</title>
        <authorList>
            <person name="Shin N.R."/>
            <person name="Okamura Y."/>
            <person name="Kirsch R."/>
            <person name="Pauchet Y."/>
        </authorList>
    </citation>
    <scope>NUCLEOTIDE SEQUENCE</scope>
    <source>
        <strain evidence="2">RBIC_L_NR</strain>
    </source>
</reference>
<gene>
    <name evidence="2" type="ORF">NQ314_017147</name>
</gene>
<accession>A0AAV8WVA7</accession>
<evidence type="ECO:0000256" key="1">
    <source>
        <dbReference type="SAM" id="MobiDB-lite"/>
    </source>
</evidence>
<dbReference type="EMBL" id="JANEYF010004781">
    <property type="protein sequence ID" value="KAJ8930102.1"/>
    <property type="molecule type" value="Genomic_DNA"/>
</dbReference>
<name>A0AAV8WVA7_9CUCU</name>
<dbReference type="Proteomes" id="UP001162156">
    <property type="component" value="Unassembled WGS sequence"/>
</dbReference>
<evidence type="ECO:0000313" key="2">
    <source>
        <dbReference type="EMBL" id="KAJ8930102.1"/>
    </source>
</evidence>
<comment type="caution">
    <text evidence="2">The sequence shown here is derived from an EMBL/GenBank/DDBJ whole genome shotgun (WGS) entry which is preliminary data.</text>
</comment>
<organism evidence="2 3">
    <name type="scientific">Rhamnusium bicolor</name>
    <dbReference type="NCBI Taxonomy" id="1586634"/>
    <lineage>
        <taxon>Eukaryota</taxon>
        <taxon>Metazoa</taxon>
        <taxon>Ecdysozoa</taxon>
        <taxon>Arthropoda</taxon>
        <taxon>Hexapoda</taxon>
        <taxon>Insecta</taxon>
        <taxon>Pterygota</taxon>
        <taxon>Neoptera</taxon>
        <taxon>Endopterygota</taxon>
        <taxon>Coleoptera</taxon>
        <taxon>Polyphaga</taxon>
        <taxon>Cucujiformia</taxon>
        <taxon>Chrysomeloidea</taxon>
        <taxon>Cerambycidae</taxon>
        <taxon>Lepturinae</taxon>
        <taxon>Rhagiini</taxon>
        <taxon>Rhamnusium</taxon>
    </lineage>
</organism>